<keyword evidence="4 5" id="KW-0862">Zinc</keyword>
<organism evidence="8 9">
    <name type="scientific">Meganyctiphanes norvegica</name>
    <name type="common">Northern krill</name>
    <name type="synonym">Thysanopoda norvegica</name>
    <dbReference type="NCBI Taxonomy" id="48144"/>
    <lineage>
        <taxon>Eukaryota</taxon>
        <taxon>Metazoa</taxon>
        <taxon>Ecdysozoa</taxon>
        <taxon>Arthropoda</taxon>
        <taxon>Crustacea</taxon>
        <taxon>Multicrustacea</taxon>
        <taxon>Malacostraca</taxon>
        <taxon>Eumalacostraca</taxon>
        <taxon>Eucarida</taxon>
        <taxon>Euphausiacea</taxon>
        <taxon>Euphausiidae</taxon>
        <taxon>Meganyctiphanes</taxon>
    </lineage>
</organism>
<reference evidence="8 9" key="1">
    <citation type="submission" date="2024-05" db="EMBL/GenBank/DDBJ databases">
        <authorList>
            <person name="Wallberg A."/>
        </authorList>
    </citation>
    <scope>NUCLEOTIDE SEQUENCE [LARGE SCALE GENOMIC DNA]</scope>
</reference>
<evidence type="ECO:0000313" key="9">
    <source>
        <dbReference type="Proteomes" id="UP001497623"/>
    </source>
</evidence>
<dbReference type="InterPro" id="IPR032378">
    <property type="entry name" value="ZC3H15/TMA46_C"/>
</dbReference>
<feature type="compositionally biased region" description="Basic and acidic residues" evidence="6">
    <location>
        <begin position="60"/>
        <end position="75"/>
    </location>
</feature>
<feature type="zinc finger region" description="C3H1-type" evidence="5">
    <location>
        <begin position="98"/>
        <end position="125"/>
    </location>
</feature>
<dbReference type="GO" id="GO:0003729">
    <property type="term" value="F:mRNA binding"/>
    <property type="evidence" value="ECO:0007669"/>
    <property type="project" value="TreeGrafter"/>
</dbReference>
<feature type="compositionally biased region" description="Basic and acidic residues" evidence="6">
    <location>
        <begin position="366"/>
        <end position="379"/>
    </location>
</feature>
<gene>
    <name evidence="8" type="ORF">MNOR_LOCUS3283</name>
</gene>
<accession>A0AAV2PU19</accession>
<comment type="similarity">
    <text evidence="1">Belongs to the ZC3H15/TMA46 family.</text>
</comment>
<dbReference type="GO" id="GO:0008270">
    <property type="term" value="F:zinc ion binding"/>
    <property type="evidence" value="ECO:0007669"/>
    <property type="project" value="UniProtKB-KW"/>
</dbReference>
<evidence type="ECO:0000256" key="5">
    <source>
        <dbReference type="PROSITE-ProRule" id="PRU00723"/>
    </source>
</evidence>
<comment type="caution">
    <text evidence="8">The sequence shown here is derived from an EMBL/GenBank/DDBJ whole genome shotgun (WGS) entry which is preliminary data.</text>
</comment>
<dbReference type="GO" id="GO:0002181">
    <property type="term" value="P:cytoplasmic translation"/>
    <property type="evidence" value="ECO:0007669"/>
    <property type="project" value="TreeGrafter"/>
</dbReference>
<dbReference type="SUPFAM" id="SSF90229">
    <property type="entry name" value="CCCH zinc finger"/>
    <property type="match status" value="1"/>
</dbReference>
<dbReference type="AlphaFoldDB" id="A0AAV2PU19"/>
<dbReference type="PANTHER" id="PTHR12681:SF0">
    <property type="entry name" value="ZINC FINGER CCCH DOMAIN-CONTAINING PROTEIN 15"/>
    <property type="match status" value="1"/>
</dbReference>
<feature type="compositionally biased region" description="Basic and acidic residues" evidence="6">
    <location>
        <begin position="15"/>
        <end position="31"/>
    </location>
</feature>
<dbReference type="PANTHER" id="PTHR12681">
    <property type="entry name" value="ZINC FINGER-CONTAINING PROTEIN P48ZNF"/>
    <property type="match status" value="1"/>
</dbReference>
<feature type="domain" description="C3H1-type" evidence="7">
    <location>
        <begin position="164"/>
        <end position="201"/>
    </location>
</feature>
<evidence type="ECO:0000256" key="1">
    <source>
        <dbReference type="ARBA" id="ARBA00010043"/>
    </source>
</evidence>
<feature type="region of interest" description="Disordered" evidence="6">
    <location>
        <begin position="365"/>
        <end position="420"/>
    </location>
</feature>
<dbReference type="SMART" id="SM00356">
    <property type="entry name" value="ZnF_C3H1"/>
    <property type="match status" value="2"/>
</dbReference>
<sequence>MPPKNAQKGGGAASKKTEAKKKDKVIEDKTFGLKNKKGNKQQKYIQQVEKQVKSGGTRPNIDKERDEANKKKLEKQKKLDELNDIFRPVQNLGSKGSDPKSILCAFYKQGSCGKGAKCKFSHDLTIERKAEKRNAYIDAKDETSENWDMDTLNEAISKKDTNKPTCEIICKHFLDAVENGKYGWFWDCPNGKSCIYRHALPPGYILKKDRKRMEKQKEDISLEDLIERERAALGHNTTRVTLETFLAWKKKKLKEREAAVKKDTDKKKKKFDKGHESGLTGVEMFTFNPELEGDMEDGDDAFDIRNLKKERVDGEEEDAPEEHFKEIDMGALMSEMLNENTPNSHTSVANPDRFKQIKIEIAMEEEERKKDKVESEKSLENGATCEGAEGGAVDIDEDLFGGDDEDLDDLEDQLEDMNIN</sequence>
<feature type="zinc finger region" description="C3H1-type" evidence="5">
    <location>
        <begin position="164"/>
        <end position="201"/>
    </location>
</feature>
<evidence type="ECO:0000256" key="3">
    <source>
        <dbReference type="ARBA" id="ARBA00022771"/>
    </source>
</evidence>
<evidence type="ECO:0000259" key="7">
    <source>
        <dbReference type="PROSITE" id="PS50103"/>
    </source>
</evidence>
<dbReference type="PROSITE" id="PS50103">
    <property type="entry name" value="ZF_C3H1"/>
    <property type="match status" value="2"/>
</dbReference>
<dbReference type="EMBL" id="CAXKWB010001105">
    <property type="protein sequence ID" value="CAL4063320.1"/>
    <property type="molecule type" value="Genomic_DNA"/>
</dbReference>
<evidence type="ECO:0000313" key="8">
    <source>
        <dbReference type="EMBL" id="CAL4063320.1"/>
    </source>
</evidence>
<evidence type="ECO:0000256" key="6">
    <source>
        <dbReference type="SAM" id="MobiDB-lite"/>
    </source>
</evidence>
<feature type="domain" description="C3H1-type" evidence="7">
    <location>
        <begin position="98"/>
        <end position="125"/>
    </location>
</feature>
<feature type="compositionally biased region" description="Acidic residues" evidence="6">
    <location>
        <begin position="394"/>
        <end position="420"/>
    </location>
</feature>
<dbReference type="Gene3D" id="4.10.1000.10">
    <property type="entry name" value="Zinc finger, CCCH-type"/>
    <property type="match status" value="1"/>
</dbReference>
<dbReference type="InterPro" id="IPR036855">
    <property type="entry name" value="Znf_CCCH_sf"/>
</dbReference>
<protein>
    <recommendedName>
        <fullName evidence="7">C3H1-type domain-containing protein</fullName>
    </recommendedName>
</protein>
<dbReference type="GO" id="GO:0005829">
    <property type="term" value="C:cytosol"/>
    <property type="evidence" value="ECO:0007669"/>
    <property type="project" value="TreeGrafter"/>
</dbReference>
<proteinExistence type="inferred from homology"/>
<dbReference type="Proteomes" id="UP001497623">
    <property type="component" value="Unassembled WGS sequence"/>
</dbReference>
<keyword evidence="9" id="KW-1185">Reference proteome</keyword>
<dbReference type="Gene3D" id="6.20.400.10">
    <property type="match status" value="1"/>
</dbReference>
<dbReference type="InterPro" id="IPR000571">
    <property type="entry name" value="Znf_CCCH"/>
</dbReference>
<dbReference type="Pfam" id="PF16543">
    <property type="entry name" value="DFRP_C"/>
    <property type="match status" value="1"/>
</dbReference>
<evidence type="ECO:0000256" key="4">
    <source>
        <dbReference type="ARBA" id="ARBA00022833"/>
    </source>
</evidence>
<feature type="region of interest" description="Disordered" evidence="6">
    <location>
        <begin position="1"/>
        <end position="75"/>
    </location>
</feature>
<name>A0AAV2PU19_MEGNR</name>
<keyword evidence="3 5" id="KW-0863">Zinc-finger</keyword>
<keyword evidence="2 5" id="KW-0479">Metal-binding</keyword>
<evidence type="ECO:0000256" key="2">
    <source>
        <dbReference type="ARBA" id="ARBA00022723"/>
    </source>
</evidence>
<dbReference type="Pfam" id="PF00642">
    <property type="entry name" value="zf-CCCH"/>
    <property type="match status" value="1"/>
</dbReference>